<dbReference type="STRING" id="933084.A0A067Q1B8"/>
<reference evidence="4" key="1">
    <citation type="journal article" date="2014" name="Proc. Natl. Acad. Sci. U.S.A.">
        <title>Extensive sampling of basidiomycete genomes demonstrates inadequacy of the white-rot/brown-rot paradigm for wood decay fungi.</title>
        <authorList>
            <person name="Riley R."/>
            <person name="Salamov A.A."/>
            <person name="Brown D.W."/>
            <person name="Nagy L.G."/>
            <person name="Floudas D."/>
            <person name="Held B.W."/>
            <person name="Levasseur A."/>
            <person name="Lombard V."/>
            <person name="Morin E."/>
            <person name="Otillar R."/>
            <person name="Lindquist E.A."/>
            <person name="Sun H."/>
            <person name="LaButti K.M."/>
            <person name="Schmutz J."/>
            <person name="Jabbour D."/>
            <person name="Luo H."/>
            <person name="Baker S.E."/>
            <person name="Pisabarro A.G."/>
            <person name="Walton J.D."/>
            <person name="Blanchette R.A."/>
            <person name="Henrissat B."/>
            <person name="Martin F."/>
            <person name="Cullen D."/>
            <person name="Hibbett D.S."/>
            <person name="Grigoriev I.V."/>
        </authorList>
    </citation>
    <scope>NUCLEOTIDE SEQUENCE [LARGE SCALE GENOMIC DNA]</scope>
    <source>
        <strain evidence="4">MUCL 33604</strain>
    </source>
</reference>
<feature type="transmembrane region" description="Helical" evidence="2">
    <location>
        <begin position="189"/>
        <end position="209"/>
    </location>
</feature>
<dbReference type="Proteomes" id="UP000027265">
    <property type="component" value="Unassembled WGS sequence"/>
</dbReference>
<proteinExistence type="predicted"/>
<evidence type="ECO:0000256" key="1">
    <source>
        <dbReference type="SAM" id="MobiDB-lite"/>
    </source>
</evidence>
<protein>
    <recommendedName>
        <fullName evidence="5">Leucine-rich repeat-containing N-terminal plant-type domain-containing protein</fullName>
    </recommendedName>
</protein>
<dbReference type="Gene3D" id="3.80.10.10">
    <property type="entry name" value="Ribonuclease Inhibitor"/>
    <property type="match status" value="1"/>
</dbReference>
<name>A0A067Q1B8_9AGAM</name>
<gene>
    <name evidence="3" type="ORF">JAAARDRAFT_36554</name>
</gene>
<dbReference type="OrthoDB" id="676979at2759"/>
<evidence type="ECO:0008006" key="5">
    <source>
        <dbReference type="Google" id="ProtNLM"/>
    </source>
</evidence>
<dbReference type="InterPro" id="IPR032675">
    <property type="entry name" value="LRR_dom_sf"/>
</dbReference>
<keyword evidence="2" id="KW-0472">Membrane</keyword>
<dbReference type="AlphaFoldDB" id="A0A067Q1B8"/>
<keyword evidence="2" id="KW-0812">Transmembrane</keyword>
<dbReference type="InterPro" id="IPR052595">
    <property type="entry name" value="LRRC69/RLP"/>
</dbReference>
<feature type="region of interest" description="Disordered" evidence="1">
    <location>
        <begin position="28"/>
        <end position="105"/>
    </location>
</feature>
<dbReference type="InParanoid" id="A0A067Q1B8"/>
<accession>A0A067Q1B8</accession>
<dbReference type="PANTHER" id="PTHR48057:SF29">
    <property type="entry name" value="OS02G0609900 PROTEIN"/>
    <property type="match status" value="1"/>
</dbReference>
<evidence type="ECO:0000256" key="2">
    <source>
        <dbReference type="SAM" id="Phobius"/>
    </source>
</evidence>
<evidence type="ECO:0000313" key="3">
    <source>
        <dbReference type="EMBL" id="KDQ56386.1"/>
    </source>
</evidence>
<dbReference type="SUPFAM" id="SSF52058">
    <property type="entry name" value="L domain-like"/>
    <property type="match status" value="1"/>
</dbReference>
<keyword evidence="4" id="KW-1185">Reference proteome</keyword>
<dbReference type="EMBL" id="KL197722">
    <property type="protein sequence ID" value="KDQ56386.1"/>
    <property type="molecule type" value="Genomic_DNA"/>
</dbReference>
<feature type="compositionally biased region" description="Basic and acidic residues" evidence="1">
    <location>
        <begin position="73"/>
        <end position="85"/>
    </location>
</feature>
<dbReference type="HOGENOM" id="CLU_018786_1_0_1"/>
<organism evidence="3 4">
    <name type="scientific">Jaapia argillacea MUCL 33604</name>
    <dbReference type="NCBI Taxonomy" id="933084"/>
    <lineage>
        <taxon>Eukaryota</taxon>
        <taxon>Fungi</taxon>
        <taxon>Dikarya</taxon>
        <taxon>Basidiomycota</taxon>
        <taxon>Agaricomycotina</taxon>
        <taxon>Agaricomycetes</taxon>
        <taxon>Agaricomycetidae</taxon>
        <taxon>Jaapiales</taxon>
        <taxon>Jaapiaceae</taxon>
        <taxon>Jaapia</taxon>
    </lineage>
</organism>
<keyword evidence="2" id="KW-1133">Transmembrane helix</keyword>
<sequence>MSPSSTPSPSPYNFRTSWKPTSRFREHLSISVPTPSQLTEIPLEKSHFSPDSPPPHPPQTDSSSTMRNTFRTRSSDQERDLEAGTRTRGMNGNGHGVTSPGGRSTWGMGFRDRFTKFFFELRTNGGSRGEQEQDLIPIQPAYMAEWPPLNVEDKAKLASSSHQYLRHPVVCPCHNKGKEELRREKRRKWCLILILIIFILLLLSNLIFLNVRVVDLSSPHLTIPTTTTTSSSSTLLSASAQQCLSQYTLNAPSSPSTYPCSTCLPVLQSVPYAQLESTDSGDAQQVVNAIQFCGLKGIFDNSGSNAQTSFKQSGWLNDTRFCAWTGVSCDGTGKVSALQLTFPGVPNSLPNELGALTGLQNLQVIGNNALPGGSLPTSFTNLTSLSTLHLESTSLTALPENLFSSLNNIKTLALIDNAGMGGPLPSSLLSTSLTSLAINGQQVTNDPLTSISGSASLQSSLSILDLSSTSLSTPIPSTITALHTLSELHLDSANILPPLPANFPPNMQLLSMQNDTGLKGATLSGSVCTSTALKSCKVTGSQLTLGSGSGCGVCQ</sequence>
<evidence type="ECO:0000313" key="4">
    <source>
        <dbReference type="Proteomes" id="UP000027265"/>
    </source>
</evidence>
<dbReference type="PANTHER" id="PTHR48057">
    <property type="entry name" value="LEUCINE-RICH REPEAT SERINE/THREONINE-PROTEIN KINASE 1"/>
    <property type="match status" value="1"/>
</dbReference>